<comment type="caution">
    <text evidence="1">The sequence shown here is derived from an EMBL/GenBank/DDBJ whole genome shotgun (WGS) entry which is preliminary data.</text>
</comment>
<accession>A0A4R4QCL8</accession>
<name>A0A4R4QCL8_9ACTN</name>
<sequence length="263" mass="28803">MERHLDWAARQFGVELLEAPVHTSRFHSVGSRVLDAGEDAWLRVVYDDPDWGDGDYFGSNVAANEIHGVPKPSVKRWSEWEDEGRRMRGEISTFVADAAISAGMTPTEKPVLSDQWLTDLDRALQALAAHPLPASGVDAAHVSNGIRAFFGIDVDVGAVPWTTAHCDLHWANLTAPQLVILDWEMWGKTPAGYDAASLLCATLMYPSSAGRIRRTLTRFLDTPAGHVAILAAAVRYLRFADGGELTDLALPVRHLGQTVIEQL</sequence>
<dbReference type="Proteomes" id="UP000295075">
    <property type="component" value="Unassembled WGS sequence"/>
</dbReference>
<reference evidence="1 2" key="1">
    <citation type="submission" date="2019-03" db="EMBL/GenBank/DDBJ databases">
        <title>Draft genome sequences of novel Actinobacteria.</title>
        <authorList>
            <person name="Sahin N."/>
            <person name="Ay H."/>
            <person name="Saygin H."/>
        </authorList>
    </citation>
    <scope>NUCLEOTIDE SEQUENCE [LARGE SCALE GENOMIC DNA]</scope>
    <source>
        <strain evidence="1 2">JCM 30547</strain>
    </source>
</reference>
<dbReference type="InterPro" id="IPR011009">
    <property type="entry name" value="Kinase-like_dom_sf"/>
</dbReference>
<keyword evidence="2" id="KW-1185">Reference proteome</keyword>
<protein>
    <submittedName>
        <fullName evidence="1">Uncharacterized protein</fullName>
    </submittedName>
</protein>
<dbReference type="OrthoDB" id="3680308at2"/>
<dbReference type="SUPFAM" id="SSF56112">
    <property type="entry name" value="Protein kinase-like (PK-like)"/>
    <property type="match status" value="1"/>
</dbReference>
<proteinExistence type="predicted"/>
<evidence type="ECO:0000313" key="1">
    <source>
        <dbReference type="EMBL" id="TDC33167.1"/>
    </source>
</evidence>
<evidence type="ECO:0000313" key="2">
    <source>
        <dbReference type="Proteomes" id="UP000295075"/>
    </source>
</evidence>
<organism evidence="1 2">
    <name type="scientific">Kribbella albertanoniae</name>
    <dbReference type="NCBI Taxonomy" id="1266829"/>
    <lineage>
        <taxon>Bacteria</taxon>
        <taxon>Bacillati</taxon>
        <taxon>Actinomycetota</taxon>
        <taxon>Actinomycetes</taxon>
        <taxon>Propionibacteriales</taxon>
        <taxon>Kribbellaceae</taxon>
        <taxon>Kribbella</taxon>
    </lineage>
</organism>
<dbReference type="EMBL" id="SMKA01000016">
    <property type="protein sequence ID" value="TDC33167.1"/>
    <property type="molecule type" value="Genomic_DNA"/>
</dbReference>
<gene>
    <name evidence="1" type="ORF">E1261_06665</name>
</gene>
<dbReference type="AlphaFoldDB" id="A0A4R4QCL8"/>
<dbReference type="RefSeq" id="WP_132403501.1">
    <property type="nucleotide sequence ID" value="NZ_SMKA01000016.1"/>
</dbReference>